<dbReference type="CDD" id="cd01284">
    <property type="entry name" value="Riboflavin_deaminase-reductase"/>
    <property type="match status" value="1"/>
</dbReference>
<evidence type="ECO:0000256" key="9">
    <source>
        <dbReference type="PIRNR" id="PIRNR006769"/>
    </source>
</evidence>
<evidence type="ECO:0000256" key="1">
    <source>
        <dbReference type="ARBA" id="ARBA00002151"/>
    </source>
</evidence>
<evidence type="ECO:0000256" key="10">
    <source>
        <dbReference type="PIRSR" id="PIRSR006769-1"/>
    </source>
</evidence>
<dbReference type="SUPFAM" id="SSF53597">
    <property type="entry name" value="Dihydrofolate reductase-like"/>
    <property type="match status" value="1"/>
</dbReference>
<feature type="active site" description="Proton donor" evidence="10">
    <location>
        <position position="46"/>
    </location>
</feature>
<dbReference type="InterPro" id="IPR004794">
    <property type="entry name" value="Eubact_RibD"/>
</dbReference>
<feature type="binding site" evidence="11">
    <location>
        <position position="202"/>
    </location>
    <ligand>
        <name>substrate</name>
    </ligand>
</feature>
<gene>
    <name evidence="14" type="primary">ribD</name>
    <name evidence="14" type="ORF">COR50_11295</name>
</gene>
<feature type="binding site" evidence="11">
    <location>
        <position position="198"/>
    </location>
    <ligand>
        <name>NADP(+)</name>
        <dbReference type="ChEBI" id="CHEBI:58349"/>
    </ligand>
</feature>
<sequence>MKRCIELARMGEGRVMPNPMVGAVLVHEGRIIGEGYHEWYGHAHAEVNCVKNVASVDRVLIPLATMYVSLEPCAHHGKTPPCADLIVNEKIPEVVIGCIDTFSEVSGHGIKKMKAAGIQVITGVLEQECRDLNRRFFTFHERSRPYIILKWAQTADGYIGTLDRKAMKVSNSFTDRWVHRWRSQEAAILVGPKTAIEDNPSLNTRLWPGASPIRIILDPFLGVPTTHNVFNNAVKTIVVTEKMGQEKGVEYWPIPFDEALLPKLMEMLHGRNLQSILVEGGAKTLQQFIDRGLWDEARVIISKNAAGSGWRAPVLTGEPVLQEQVSLDADNIYIYRNRRDY</sequence>
<dbReference type="InterPro" id="IPR002734">
    <property type="entry name" value="RibDG_C"/>
</dbReference>
<protein>
    <recommendedName>
        <fullName evidence="9">Riboflavin biosynthesis protein RibD</fullName>
    </recommendedName>
    <domain>
        <recommendedName>
            <fullName evidence="9">Diaminohydroxyphosphoribosylaminopyrimidine deaminase</fullName>
            <shortName evidence="9">DRAP deaminase</shortName>
            <ecNumber evidence="9">3.5.4.26</ecNumber>
        </recommendedName>
        <alternativeName>
            <fullName evidence="9">Riboflavin-specific deaminase</fullName>
        </alternativeName>
    </domain>
    <domain>
        <recommendedName>
            <fullName evidence="9">5-amino-6-(5-phosphoribosylamino)uracil reductase</fullName>
            <ecNumber evidence="9">1.1.1.193</ecNumber>
        </recommendedName>
        <alternativeName>
            <fullName evidence="9">HTP reductase</fullName>
        </alternativeName>
    </domain>
</protein>
<evidence type="ECO:0000256" key="12">
    <source>
        <dbReference type="PIRSR" id="PIRSR006769-3"/>
    </source>
</evidence>
<dbReference type="InterPro" id="IPR050765">
    <property type="entry name" value="Riboflavin_Biosynth_HTPR"/>
</dbReference>
<evidence type="ECO:0000256" key="8">
    <source>
        <dbReference type="ARBA" id="ARBA00023268"/>
    </source>
</evidence>
<keyword evidence="9" id="KW-0686">Riboflavin biosynthesis</keyword>
<dbReference type="Gene3D" id="3.40.140.10">
    <property type="entry name" value="Cytidine Deaminase, domain 2"/>
    <property type="match status" value="1"/>
</dbReference>
<dbReference type="InterPro" id="IPR024072">
    <property type="entry name" value="DHFR-like_dom_sf"/>
</dbReference>
<dbReference type="UniPathway" id="UPA00275">
    <property type="reaction ID" value="UER00401"/>
</dbReference>
<keyword evidence="15" id="KW-1185">Reference proteome</keyword>
<dbReference type="GO" id="GO:0008835">
    <property type="term" value="F:diaminohydroxyphosphoribosylaminopyrimidine deaminase activity"/>
    <property type="evidence" value="ECO:0007669"/>
    <property type="project" value="UniProtKB-EC"/>
</dbReference>
<keyword evidence="9" id="KW-0378">Hydrolase</keyword>
<feature type="binding site" evidence="12">
    <location>
        <position position="73"/>
    </location>
    <ligand>
        <name>Zn(2+)</name>
        <dbReference type="ChEBI" id="CHEBI:29105"/>
        <note>catalytic</note>
    </ligand>
</feature>
<organism evidence="14 15">
    <name type="scientific">Chitinophaga caeni</name>
    <dbReference type="NCBI Taxonomy" id="2029983"/>
    <lineage>
        <taxon>Bacteria</taxon>
        <taxon>Pseudomonadati</taxon>
        <taxon>Bacteroidota</taxon>
        <taxon>Chitinophagia</taxon>
        <taxon>Chitinophagales</taxon>
        <taxon>Chitinophagaceae</taxon>
        <taxon>Chitinophaga</taxon>
    </lineage>
</organism>
<dbReference type="SUPFAM" id="SSF53927">
    <property type="entry name" value="Cytidine deaminase-like"/>
    <property type="match status" value="1"/>
</dbReference>
<comment type="catalytic activity">
    <reaction evidence="9">
        <text>5-amino-6-(5-phospho-D-ribitylamino)uracil + NADP(+) = 5-amino-6-(5-phospho-D-ribosylamino)uracil + NADPH + H(+)</text>
        <dbReference type="Rhea" id="RHEA:17845"/>
        <dbReference type="ChEBI" id="CHEBI:15378"/>
        <dbReference type="ChEBI" id="CHEBI:57783"/>
        <dbReference type="ChEBI" id="CHEBI:58349"/>
        <dbReference type="ChEBI" id="CHEBI:58421"/>
        <dbReference type="ChEBI" id="CHEBI:58453"/>
        <dbReference type="EC" id="1.1.1.193"/>
    </reaction>
</comment>
<dbReference type="GO" id="GO:0008703">
    <property type="term" value="F:5-amino-6-(5-phosphoribosylamino)uracil reductase activity"/>
    <property type="evidence" value="ECO:0007669"/>
    <property type="project" value="UniProtKB-EC"/>
</dbReference>
<keyword evidence="8" id="KW-0511">Multifunctional enzyme</keyword>
<dbReference type="PANTHER" id="PTHR38011:SF7">
    <property type="entry name" value="2,5-DIAMINO-6-RIBOSYLAMINO-4(3H)-PYRIMIDINONE 5'-PHOSPHATE REDUCTASE"/>
    <property type="match status" value="1"/>
</dbReference>
<evidence type="ECO:0000256" key="6">
    <source>
        <dbReference type="ARBA" id="ARBA00022857"/>
    </source>
</evidence>
<dbReference type="Pfam" id="PF00383">
    <property type="entry name" value="dCMP_cyt_deam_1"/>
    <property type="match status" value="1"/>
</dbReference>
<feature type="binding site" evidence="11">
    <location>
        <position position="205"/>
    </location>
    <ligand>
        <name>substrate</name>
    </ligand>
</feature>
<dbReference type="InterPro" id="IPR002125">
    <property type="entry name" value="CMP_dCMP_dom"/>
</dbReference>
<dbReference type="EC" id="1.1.1.193" evidence="9"/>
<evidence type="ECO:0000259" key="13">
    <source>
        <dbReference type="PROSITE" id="PS51747"/>
    </source>
</evidence>
<dbReference type="NCBIfam" id="TIGR00326">
    <property type="entry name" value="eubact_ribD"/>
    <property type="match status" value="1"/>
</dbReference>
<feature type="binding site" evidence="12">
    <location>
        <position position="44"/>
    </location>
    <ligand>
        <name>Zn(2+)</name>
        <dbReference type="ChEBI" id="CHEBI:29105"/>
        <note>catalytic</note>
    </ligand>
</feature>
<evidence type="ECO:0000256" key="2">
    <source>
        <dbReference type="ARBA" id="ARBA00004882"/>
    </source>
</evidence>
<keyword evidence="9 12" id="KW-0862">Zinc</keyword>
<dbReference type="GO" id="GO:0046872">
    <property type="term" value="F:metal ion binding"/>
    <property type="evidence" value="ECO:0007669"/>
    <property type="project" value="UniProtKB-KW"/>
</dbReference>
<dbReference type="Proteomes" id="UP000220133">
    <property type="component" value="Chromosome"/>
</dbReference>
<evidence type="ECO:0000256" key="5">
    <source>
        <dbReference type="ARBA" id="ARBA00007417"/>
    </source>
</evidence>
<dbReference type="Pfam" id="PF01872">
    <property type="entry name" value="RibD_C"/>
    <property type="match status" value="1"/>
</dbReference>
<dbReference type="Gene3D" id="3.40.430.10">
    <property type="entry name" value="Dihydrofolate Reductase, subunit A"/>
    <property type="match status" value="1"/>
</dbReference>
<feature type="binding site" evidence="12">
    <location>
        <position position="82"/>
    </location>
    <ligand>
        <name>Zn(2+)</name>
        <dbReference type="ChEBI" id="CHEBI:29105"/>
        <note>catalytic</note>
    </ligand>
</feature>
<feature type="binding site" evidence="11">
    <location>
        <position position="194"/>
    </location>
    <ligand>
        <name>NADP(+)</name>
        <dbReference type="ChEBI" id="CHEBI:58349"/>
    </ligand>
</feature>
<evidence type="ECO:0000256" key="11">
    <source>
        <dbReference type="PIRSR" id="PIRSR006769-2"/>
    </source>
</evidence>
<dbReference type="PANTHER" id="PTHR38011">
    <property type="entry name" value="DIHYDROFOLATE REDUCTASE FAMILY PROTEIN (AFU_ORTHOLOGUE AFUA_8G06820)"/>
    <property type="match status" value="1"/>
</dbReference>
<reference evidence="14 15" key="1">
    <citation type="submission" date="2017-10" db="EMBL/GenBank/DDBJ databases">
        <title>Paenichitinophaga pekingensis gen. nov., sp. nov., isolated from activated sludge.</title>
        <authorList>
            <person name="Jin D."/>
            <person name="Kong X."/>
            <person name="Deng Y."/>
            <person name="Bai Z."/>
        </authorList>
    </citation>
    <scope>NUCLEOTIDE SEQUENCE [LARGE SCALE GENOMIC DNA]</scope>
    <source>
        <strain evidence="14 15">13</strain>
    </source>
</reference>
<dbReference type="EC" id="3.5.4.26" evidence="9"/>
<proteinExistence type="inferred from homology"/>
<feature type="binding site" evidence="11">
    <location>
        <position position="279"/>
    </location>
    <ligand>
        <name>substrate</name>
    </ligand>
</feature>
<feature type="binding site" evidence="11">
    <location>
        <position position="182"/>
    </location>
    <ligand>
        <name>substrate</name>
    </ligand>
</feature>
<evidence type="ECO:0000313" key="14">
    <source>
        <dbReference type="EMBL" id="ATL49832.1"/>
    </source>
</evidence>
<dbReference type="InterPro" id="IPR016193">
    <property type="entry name" value="Cytidine_deaminase-like"/>
</dbReference>
<feature type="domain" description="CMP/dCMP-type deaminase" evidence="13">
    <location>
        <begin position="1"/>
        <end position="121"/>
    </location>
</feature>
<keyword evidence="9 12" id="KW-0479">Metal-binding</keyword>
<comment type="pathway">
    <text evidence="2 9">Cofactor biosynthesis; riboflavin biosynthesis; 5-amino-6-(D-ribitylamino)uracil from GTP: step 2/4.</text>
</comment>
<comment type="pathway">
    <text evidence="3 9">Cofactor biosynthesis; riboflavin biosynthesis; 5-amino-6-(D-ribitylamino)uracil from GTP: step 3/4.</text>
</comment>
<dbReference type="EMBL" id="CP023777">
    <property type="protein sequence ID" value="ATL49832.1"/>
    <property type="molecule type" value="Genomic_DNA"/>
</dbReference>
<keyword evidence="6 9" id="KW-0521">NADP</keyword>
<comment type="similarity">
    <text evidence="4 9">In the N-terminal section; belongs to the cytidine and deoxycytidylate deaminase family.</text>
</comment>
<dbReference type="PIRSF" id="PIRSF006769">
    <property type="entry name" value="RibD"/>
    <property type="match status" value="1"/>
</dbReference>
<evidence type="ECO:0000256" key="3">
    <source>
        <dbReference type="ARBA" id="ARBA00004910"/>
    </source>
</evidence>
<evidence type="ECO:0000256" key="4">
    <source>
        <dbReference type="ARBA" id="ARBA00005259"/>
    </source>
</evidence>
<dbReference type="AlphaFoldDB" id="A0A291R116"/>
<comment type="function">
    <text evidence="1 9">Converts 2,5-diamino-6-(ribosylamino)-4(3h)-pyrimidinone 5'-phosphate into 5-amino-6-(ribosylamino)-2,4(1h,3h)-pyrimidinedione 5'-phosphate.</text>
</comment>
<name>A0A291R116_9BACT</name>
<dbReference type="PROSITE" id="PS51747">
    <property type="entry name" value="CYT_DCMP_DEAMINASES_2"/>
    <property type="match status" value="1"/>
</dbReference>
<keyword evidence="7 9" id="KW-0560">Oxidoreductase</keyword>
<dbReference type="OrthoDB" id="9800865at2"/>
<evidence type="ECO:0000256" key="7">
    <source>
        <dbReference type="ARBA" id="ARBA00023002"/>
    </source>
</evidence>
<dbReference type="KEGG" id="cbae:COR50_11295"/>
<comment type="cofactor">
    <cofactor evidence="9 12">
        <name>Zn(2+)</name>
        <dbReference type="ChEBI" id="CHEBI:29105"/>
    </cofactor>
    <text evidence="9 12">Binds 1 zinc ion.</text>
</comment>
<accession>A0A291R116</accession>
<evidence type="ECO:0000313" key="15">
    <source>
        <dbReference type="Proteomes" id="UP000220133"/>
    </source>
</evidence>
<feature type="binding site" evidence="11">
    <location>
        <position position="152"/>
    </location>
    <ligand>
        <name>NADP(+)</name>
        <dbReference type="ChEBI" id="CHEBI:58349"/>
    </ligand>
</feature>
<comment type="catalytic activity">
    <reaction evidence="9">
        <text>2,5-diamino-6-hydroxy-4-(5-phosphoribosylamino)-pyrimidine + H2O + H(+) = 5-amino-6-(5-phospho-D-ribosylamino)uracil + NH4(+)</text>
        <dbReference type="Rhea" id="RHEA:21868"/>
        <dbReference type="ChEBI" id="CHEBI:15377"/>
        <dbReference type="ChEBI" id="CHEBI:15378"/>
        <dbReference type="ChEBI" id="CHEBI:28938"/>
        <dbReference type="ChEBI" id="CHEBI:58453"/>
        <dbReference type="ChEBI" id="CHEBI:58614"/>
        <dbReference type="EC" id="3.5.4.26"/>
    </reaction>
</comment>
<comment type="similarity">
    <text evidence="5 9">In the C-terminal section; belongs to the HTP reductase family.</text>
</comment>
<dbReference type="GO" id="GO:0009231">
    <property type="term" value="P:riboflavin biosynthetic process"/>
    <property type="evidence" value="ECO:0007669"/>
    <property type="project" value="UniProtKB-UniPathway"/>
</dbReference>